<accession>A0A8S1MFC4</accession>
<reference evidence="1" key="1">
    <citation type="submission" date="2021-01" db="EMBL/GenBank/DDBJ databases">
        <authorList>
            <consortium name="Genoscope - CEA"/>
            <person name="William W."/>
        </authorList>
    </citation>
    <scope>NUCLEOTIDE SEQUENCE</scope>
</reference>
<evidence type="ECO:0000313" key="2">
    <source>
        <dbReference type="Proteomes" id="UP000692954"/>
    </source>
</evidence>
<protein>
    <submittedName>
        <fullName evidence="1">Uncharacterized protein</fullName>
    </submittedName>
</protein>
<name>A0A8S1MFC4_9CILI</name>
<keyword evidence="2" id="KW-1185">Reference proteome</keyword>
<sequence>MQNQITQIASIKVRCDKCNRKNDLISQCCVLTSQTINQICCHSCVKILQKQHKFQVEQICDILQECQQIKLFLSQHSIVELASNSIFVNTLNISDPLKQLLENSKEFYESINFNETDFQNYCKNRIFYKQLLENETLKQNIEIAYKNLKSIIKQYFYDEEGIPILSISIPKTKYSILYSQVLSHYFLILKYQTQSGYLSEINNKKVEKQIKIDGYDPTIIVSIFDFKSKTNIYEDVLIQTQNLKYLTQDLIKSYILEQSNIIYVCVENDYYQINLNPKSPPKQINYVNFQVIGENLIFLAQNALLKFDPIDYEIIQKQEIFERNWSNNEFLISYDKKINSFIIYHQPCENQNEIFEIIQLNSLQCSKRIIFANFDRYQYNTFSYYIAFKYIFRNKIVVLLRETHQEKKFLILLNLETAKIIRKIPILNKHTIQNINLLKDQSVISLKYDADKLELYQISTGRQIIQFDKIQLNPILLDEYVLCIKQDDIKLFELSQ</sequence>
<gene>
    <name evidence="1" type="ORF">PSON_ATCC_30995.1.T0390026</name>
</gene>
<comment type="caution">
    <text evidence="1">The sequence shown here is derived from an EMBL/GenBank/DDBJ whole genome shotgun (WGS) entry which is preliminary data.</text>
</comment>
<dbReference type="AlphaFoldDB" id="A0A8S1MFC4"/>
<evidence type="ECO:0000313" key="1">
    <source>
        <dbReference type="EMBL" id="CAD8079320.1"/>
    </source>
</evidence>
<dbReference type="Proteomes" id="UP000692954">
    <property type="component" value="Unassembled WGS sequence"/>
</dbReference>
<organism evidence="1 2">
    <name type="scientific">Paramecium sonneborni</name>
    <dbReference type="NCBI Taxonomy" id="65129"/>
    <lineage>
        <taxon>Eukaryota</taxon>
        <taxon>Sar</taxon>
        <taxon>Alveolata</taxon>
        <taxon>Ciliophora</taxon>
        <taxon>Intramacronucleata</taxon>
        <taxon>Oligohymenophorea</taxon>
        <taxon>Peniculida</taxon>
        <taxon>Parameciidae</taxon>
        <taxon>Paramecium</taxon>
    </lineage>
</organism>
<dbReference type="OrthoDB" id="305056at2759"/>
<proteinExistence type="predicted"/>
<dbReference type="EMBL" id="CAJJDN010000039">
    <property type="protein sequence ID" value="CAD8079320.1"/>
    <property type="molecule type" value="Genomic_DNA"/>
</dbReference>